<dbReference type="Gene3D" id="3.40.50.2000">
    <property type="entry name" value="Glycogen Phosphorylase B"/>
    <property type="match status" value="2"/>
</dbReference>
<gene>
    <name evidence="4" type="ORF">SAMN02745149_01946</name>
</gene>
<reference evidence="4 5" key="1">
    <citation type="submission" date="2017-02" db="EMBL/GenBank/DDBJ databases">
        <authorList>
            <person name="Peterson S.W."/>
        </authorList>
    </citation>
    <scope>NUCLEOTIDE SEQUENCE [LARGE SCALE GENOMIC DNA]</scope>
    <source>
        <strain evidence="4 5">ATCC BAA-908</strain>
    </source>
</reference>
<sequence length="358" mass="40951">MKKKNRIIAINGESWCRTVTGIERVAIETTKELDRLAESGKIELVVPKNAQNLPELKNIKIVRLEAEASFFPKWTQVHFQKYVIKNRRLSLDFSNTCPFFSPGIEYIHDIFAKLYPSDYSANPRDRLIQLYSNLMYRRIARKAKKIITVSEYSKKTIADTYKINPDRIKVVYAGMGNYSAIKPDYSVFRLFPELEEKKFYFSLGSLSTRKNLKWIIEHASLYPDEQFVVSGKSLESIVPEELKKTGNLKNIIMAGYLSDGQVKAMLSKCRAFIFPSYFEGFGIPPLEALSCGAKIIISDAASLPEIYGKCACYISPDKPDVNLDEVLSQPVESPEKLLEKFTLHNSAVRLYDVLKEYF</sequence>
<dbReference type="GO" id="GO:0016757">
    <property type="term" value="F:glycosyltransferase activity"/>
    <property type="evidence" value="ECO:0007669"/>
    <property type="project" value="InterPro"/>
</dbReference>
<evidence type="ECO:0000313" key="5">
    <source>
        <dbReference type="Proteomes" id="UP000190423"/>
    </source>
</evidence>
<organism evidence="4 5">
    <name type="scientific">Treponema porcinum</name>
    <dbReference type="NCBI Taxonomy" id="261392"/>
    <lineage>
        <taxon>Bacteria</taxon>
        <taxon>Pseudomonadati</taxon>
        <taxon>Spirochaetota</taxon>
        <taxon>Spirochaetia</taxon>
        <taxon>Spirochaetales</taxon>
        <taxon>Treponemataceae</taxon>
        <taxon>Treponema</taxon>
    </lineage>
</organism>
<dbReference type="Pfam" id="PF13439">
    <property type="entry name" value="Glyco_transf_4"/>
    <property type="match status" value="1"/>
</dbReference>
<feature type="domain" description="Glycosyltransferase subfamily 4-like N-terminal" evidence="3">
    <location>
        <begin position="104"/>
        <end position="174"/>
    </location>
</feature>
<dbReference type="InterPro" id="IPR001296">
    <property type="entry name" value="Glyco_trans_1"/>
</dbReference>
<dbReference type="CDD" id="cd03809">
    <property type="entry name" value="GT4_MtfB-like"/>
    <property type="match status" value="1"/>
</dbReference>
<dbReference type="PANTHER" id="PTHR46401">
    <property type="entry name" value="GLYCOSYLTRANSFERASE WBBK-RELATED"/>
    <property type="match status" value="1"/>
</dbReference>
<dbReference type="STRING" id="261392.SAMN02745149_01946"/>
<dbReference type="InterPro" id="IPR028098">
    <property type="entry name" value="Glyco_trans_4-like_N"/>
</dbReference>
<dbReference type="EMBL" id="FUWG01000015">
    <property type="protein sequence ID" value="SJZ65093.1"/>
    <property type="molecule type" value="Genomic_DNA"/>
</dbReference>
<dbReference type="RefSeq" id="WP_234975421.1">
    <property type="nucleotide sequence ID" value="NZ_FUWG01000015.1"/>
</dbReference>
<keyword evidence="1 4" id="KW-0808">Transferase</keyword>
<feature type="domain" description="Glycosyl transferase family 1" evidence="2">
    <location>
        <begin position="195"/>
        <end position="307"/>
    </location>
</feature>
<accession>A0A1T4MDT4</accession>
<name>A0A1T4MDT4_TREPO</name>
<dbReference type="AlphaFoldDB" id="A0A1T4MDT4"/>
<evidence type="ECO:0000259" key="3">
    <source>
        <dbReference type="Pfam" id="PF13439"/>
    </source>
</evidence>
<evidence type="ECO:0000313" key="4">
    <source>
        <dbReference type="EMBL" id="SJZ65093.1"/>
    </source>
</evidence>
<evidence type="ECO:0000259" key="2">
    <source>
        <dbReference type="Pfam" id="PF00534"/>
    </source>
</evidence>
<dbReference type="Proteomes" id="UP000190423">
    <property type="component" value="Unassembled WGS sequence"/>
</dbReference>
<dbReference type="GeneID" id="78317223"/>
<dbReference type="PANTHER" id="PTHR46401:SF2">
    <property type="entry name" value="GLYCOSYLTRANSFERASE WBBK-RELATED"/>
    <property type="match status" value="1"/>
</dbReference>
<dbReference type="GO" id="GO:0009103">
    <property type="term" value="P:lipopolysaccharide biosynthetic process"/>
    <property type="evidence" value="ECO:0007669"/>
    <property type="project" value="TreeGrafter"/>
</dbReference>
<evidence type="ECO:0000256" key="1">
    <source>
        <dbReference type="ARBA" id="ARBA00022679"/>
    </source>
</evidence>
<keyword evidence="5" id="KW-1185">Reference proteome</keyword>
<dbReference type="SUPFAM" id="SSF53756">
    <property type="entry name" value="UDP-Glycosyltransferase/glycogen phosphorylase"/>
    <property type="match status" value="1"/>
</dbReference>
<protein>
    <submittedName>
        <fullName evidence="4">Glycosyltransferase involved in cell wall bisynthesis</fullName>
    </submittedName>
</protein>
<dbReference type="Pfam" id="PF00534">
    <property type="entry name" value="Glycos_transf_1"/>
    <property type="match status" value="1"/>
</dbReference>
<proteinExistence type="predicted"/>